<feature type="coiled-coil region" evidence="7">
    <location>
        <begin position="286"/>
        <end position="333"/>
    </location>
</feature>
<dbReference type="InterPro" id="IPR011990">
    <property type="entry name" value="TPR-like_helical_dom_sf"/>
</dbReference>
<keyword evidence="5" id="KW-0902">Two-component regulatory system</keyword>
<dbReference type="SUPFAM" id="SSF55874">
    <property type="entry name" value="ATPase domain of HSP90 chaperone/DNA topoisomerase II/histidine kinase"/>
    <property type="match status" value="1"/>
</dbReference>
<dbReference type="EC" id="2.7.13.3" evidence="2"/>
<evidence type="ECO:0000313" key="11">
    <source>
        <dbReference type="Proteomes" id="UP000317332"/>
    </source>
</evidence>
<sequence length="547" mass="62722">MIRYFICCLVLLLSMVVVKAQPNNDTLVSPHQAILYPKNPSDLPRGFLYYANQKDVFLKNADTIAAVDAMRMLAIAAFKIGDLTESENQSVEALNLLANFKSKPEMIPNRLLGLYNQLGRLYEDKDLFDQALNYYNNALTVAVTLSDSITIINNRGNVYRELETYEAAKTDYRWVMDKARSINDTLALARTINNYGAVLTRQNHSEALPVLMEGLRLRQLKNSKEGVFGSYRHLAHYYRAQNEFLQARAYADKCLSIAKELNSASYLKEAYNLLVDLSDDAMVLGYKKLTDSLNEANREVQNIYAAMRFDVNREKLVSQRAQAQLEKERSEKQLTLLIAILSAVLFVVVILFILYRIKQIKQREVFTTESRISKKVHDEVANEVYQLMVKMQLNKDTSDEWLDDLESIYNRSRDISKEFNMLDNKLPYDEVLLDLLSSYQSDELRILNRNVSKYNWNVLSQNKKNAVYRVLQELLTNMKKHSEATLVVLSVSQIKNKTEIKYTDNGVGTVLKKQNGLQNAENRIFALNGSITFDTEPGKGFQVKIVI</sequence>
<keyword evidence="11" id="KW-1185">Reference proteome</keyword>
<feature type="signal peptide" evidence="9">
    <location>
        <begin position="1"/>
        <end position="20"/>
    </location>
</feature>
<reference evidence="10 11" key="1">
    <citation type="submission" date="2019-06" db="EMBL/GenBank/DDBJ databases">
        <title>Flavobacteriaceae Paucihalobacterium erythroidium CWB-1, complete genome.</title>
        <authorList>
            <person name="Wu S."/>
        </authorList>
    </citation>
    <scope>NUCLEOTIDE SEQUENCE [LARGE SCALE GENOMIC DNA]</scope>
    <source>
        <strain evidence="10 11">CWB-1</strain>
    </source>
</reference>
<dbReference type="AlphaFoldDB" id="A0A506PQA8"/>
<evidence type="ECO:0000256" key="9">
    <source>
        <dbReference type="SAM" id="SignalP"/>
    </source>
</evidence>
<keyword evidence="7" id="KW-0175">Coiled coil</keyword>
<dbReference type="InterPro" id="IPR050482">
    <property type="entry name" value="Sensor_HK_TwoCompSys"/>
</dbReference>
<feature type="repeat" description="TPR" evidence="6">
    <location>
        <begin position="112"/>
        <end position="145"/>
    </location>
</feature>
<dbReference type="EMBL" id="VHIQ01000001">
    <property type="protein sequence ID" value="TPV35769.1"/>
    <property type="molecule type" value="Genomic_DNA"/>
</dbReference>
<keyword evidence="3" id="KW-0808">Transferase</keyword>
<dbReference type="CDD" id="cd16917">
    <property type="entry name" value="HATPase_UhpB-NarQ-NarX-like"/>
    <property type="match status" value="1"/>
</dbReference>
<evidence type="ECO:0000256" key="4">
    <source>
        <dbReference type="ARBA" id="ARBA00022777"/>
    </source>
</evidence>
<dbReference type="Gene3D" id="3.30.565.10">
    <property type="entry name" value="Histidine kinase-like ATPase, C-terminal domain"/>
    <property type="match status" value="1"/>
</dbReference>
<dbReference type="InterPro" id="IPR036890">
    <property type="entry name" value="HATPase_C_sf"/>
</dbReference>
<dbReference type="SUPFAM" id="SSF48452">
    <property type="entry name" value="TPR-like"/>
    <property type="match status" value="1"/>
</dbReference>
<feature type="chain" id="PRO_5021323281" description="histidine kinase" evidence="9">
    <location>
        <begin position="21"/>
        <end position="547"/>
    </location>
</feature>
<dbReference type="Pfam" id="PF13374">
    <property type="entry name" value="TPR_10"/>
    <property type="match status" value="1"/>
</dbReference>
<organism evidence="10 11">
    <name type="scientific">Paucihalobacter ruber</name>
    <dbReference type="NCBI Taxonomy" id="2567861"/>
    <lineage>
        <taxon>Bacteria</taxon>
        <taxon>Pseudomonadati</taxon>
        <taxon>Bacteroidota</taxon>
        <taxon>Flavobacteriia</taxon>
        <taxon>Flavobacteriales</taxon>
        <taxon>Flavobacteriaceae</taxon>
        <taxon>Paucihalobacter</taxon>
    </lineage>
</organism>
<keyword evidence="8" id="KW-1133">Transmembrane helix</keyword>
<dbReference type="PROSITE" id="PS50005">
    <property type="entry name" value="TPR"/>
    <property type="match status" value="1"/>
</dbReference>
<keyword evidence="8" id="KW-0472">Membrane</keyword>
<evidence type="ECO:0000256" key="1">
    <source>
        <dbReference type="ARBA" id="ARBA00000085"/>
    </source>
</evidence>
<evidence type="ECO:0000256" key="5">
    <source>
        <dbReference type="ARBA" id="ARBA00023012"/>
    </source>
</evidence>
<evidence type="ECO:0000256" key="6">
    <source>
        <dbReference type="PROSITE-ProRule" id="PRU00339"/>
    </source>
</evidence>
<dbReference type="GO" id="GO:0004673">
    <property type="term" value="F:protein histidine kinase activity"/>
    <property type="evidence" value="ECO:0007669"/>
    <property type="project" value="UniProtKB-EC"/>
</dbReference>
<accession>A0A506PQA8</accession>
<keyword evidence="4" id="KW-0418">Kinase</keyword>
<dbReference type="Gene3D" id="1.25.40.10">
    <property type="entry name" value="Tetratricopeptide repeat domain"/>
    <property type="match status" value="2"/>
</dbReference>
<evidence type="ECO:0000256" key="2">
    <source>
        <dbReference type="ARBA" id="ARBA00012438"/>
    </source>
</evidence>
<comment type="caution">
    <text evidence="10">The sequence shown here is derived from an EMBL/GenBank/DDBJ whole genome shotgun (WGS) entry which is preliminary data.</text>
</comment>
<dbReference type="PANTHER" id="PTHR24421">
    <property type="entry name" value="NITRATE/NITRITE SENSOR PROTEIN NARX-RELATED"/>
    <property type="match status" value="1"/>
</dbReference>
<keyword evidence="8" id="KW-0812">Transmembrane</keyword>
<dbReference type="InterPro" id="IPR019734">
    <property type="entry name" value="TPR_rpt"/>
</dbReference>
<gene>
    <name evidence="10" type="ORF">FJ651_02305</name>
</gene>
<feature type="transmembrane region" description="Helical" evidence="8">
    <location>
        <begin position="334"/>
        <end position="355"/>
    </location>
</feature>
<name>A0A506PQA8_9FLAO</name>
<protein>
    <recommendedName>
        <fullName evidence="2">histidine kinase</fullName>
        <ecNumber evidence="2">2.7.13.3</ecNumber>
    </recommendedName>
</protein>
<evidence type="ECO:0000256" key="7">
    <source>
        <dbReference type="SAM" id="Coils"/>
    </source>
</evidence>
<dbReference type="RefSeq" id="WP_140988778.1">
    <property type="nucleotide sequence ID" value="NZ_VHIQ01000001.1"/>
</dbReference>
<dbReference type="GO" id="GO:0000160">
    <property type="term" value="P:phosphorelay signal transduction system"/>
    <property type="evidence" value="ECO:0007669"/>
    <property type="project" value="UniProtKB-KW"/>
</dbReference>
<proteinExistence type="predicted"/>
<keyword evidence="6" id="KW-0802">TPR repeat</keyword>
<dbReference type="Pfam" id="PF13181">
    <property type="entry name" value="TPR_8"/>
    <property type="match status" value="1"/>
</dbReference>
<keyword evidence="9" id="KW-0732">Signal</keyword>
<dbReference type="OrthoDB" id="977000at2"/>
<dbReference type="Proteomes" id="UP000317332">
    <property type="component" value="Unassembled WGS sequence"/>
</dbReference>
<dbReference type="PANTHER" id="PTHR24421:SF10">
    <property type="entry name" value="NITRATE_NITRITE SENSOR PROTEIN NARQ"/>
    <property type="match status" value="1"/>
</dbReference>
<evidence type="ECO:0000256" key="3">
    <source>
        <dbReference type="ARBA" id="ARBA00022679"/>
    </source>
</evidence>
<dbReference type="SMART" id="SM00028">
    <property type="entry name" value="TPR"/>
    <property type="match status" value="4"/>
</dbReference>
<evidence type="ECO:0000313" key="10">
    <source>
        <dbReference type="EMBL" id="TPV35769.1"/>
    </source>
</evidence>
<comment type="catalytic activity">
    <reaction evidence="1">
        <text>ATP + protein L-histidine = ADP + protein N-phospho-L-histidine.</text>
        <dbReference type="EC" id="2.7.13.3"/>
    </reaction>
</comment>
<evidence type="ECO:0000256" key="8">
    <source>
        <dbReference type="SAM" id="Phobius"/>
    </source>
</evidence>